<dbReference type="PANTHER" id="PTHR37953">
    <property type="entry name" value="UPF0127 PROTEIN MJ1496"/>
    <property type="match status" value="1"/>
</dbReference>
<dbReference type="Proteomes" id="UP000176897">
    <property type="component" value="Unassembled WGS sequence"/>
</dbReference>
<dbReference type="STRING" id="1802401.A3B21_00670"/>
<sequence length="148" mass="16847">MKKKLVPAFLILMALAFVYLRVQQMRGKPEGVVMRVGSAQVRVEIADTAEKQQQGLSDRATLPENQGMYFPMVSTARHTFWMNRMHFPLDIIWIREEKIVDISENVPYPLEGETPIAVSPKEPADAVLEVNADFTEKYNIKIGDNARI</sequence>
<name>A0A1F7UNL8_9BACT</name>
<organism evidence="1 2">
    <name type="scientific">Candidatus Uhrbacteria bacterium RIFCSPLOWO2_01_FULL_47_24</name>
    <dbReference type="NCBI Taxonomy" id="1802401"/>
    <lineage>
        <taxon>Bacteria</taxon>
        <taxon>Candidatus Uhriibacteriota</taxon>
    </lineage>
</organism>
<dbReference type="EMBL" id="MGEJ01000022">
    <property type="protein sequence ID" value="OGL79890.1"/>
    <property type="molecule type" value="Genomic_DNA"/>
</dbReference>
<dbReference type="InterPro" id="IPR003795">
    <property type="entry name" value="DUF192"/>
</dbReference>
<reference evidence="1 2" key="1">
    <citation type="journal article" date="2016" name="Nat. Commun.">
        <title>Thousands of microbial genomes shed light on interconnected biogeochemical processes in an aquifer system.</title>
        <authorList>
            <person name="Anantharaman K."/>
            <person name="Brown C.T."/>
            <person name="Hug L.A."/>
            <person name="Sharon I."/>
            <person name="Castelle C.J."/>
            <person name="Probst A.J."/>
            <person name="Thomas B.C."/>
            <person name="Singh A."/>
            <person name="Wilkins M.J."/>
            <person name="Karaoz U."/>
            <person name="Brodie E.L."/>
            <person name="Williams K.H."/>
            <person name="Hubbard S.S."/>
            <person name="Banfield J.F."/>
        </authorList>
    </citation>
    <scope>NUCLEOTIDE SEQUENCE [LARGE SCALE GENOMIC DNA]</scope>
</reference>
<dbReference type="Pfam" id="PF02643">
    <property type="entry name" value="DUF192"/>
    <property type="match status" value="1"/>
</dbReference>
<comment type="caution">
    <text evidence="1">The sequence shown here is derived from an EMBL/GenBank/DDBJ whole genome shotgun (WGS) entry which is preliminary data.</text>
</comment>
<dbReference type="InterPro" id="IPR038695">
    <property type="entry name" value="Saro_0823-like_sf"/>
</dbReference>
<evidence type="ECO:0000313" key="2">
    <source>
        <dbReference type="Proteomes" id="UP000176897"/>
    </source>
</evidence>
<dbReference type="AlphaFoldDB" id="A0A1F7UNL8"/>
<dbReference type="PANTHER" id="PTHR37953:SF1">
    <property type="entry name" value="UPF0127 PROTEIN MJ1496"/>
    <property type="match status" value="1"/>
</dbReference>
<evidence type="ECO:0000313" key="1">
    <source>
        <dbReference type="EMBL" id="OGL79890.1"/>
    </source>
</evidence>
<evidence type="ECO:0008006" key="3">
    <source>
        <dbReference type="Google" id="ProtNLM"/>
    </source>
</evidence>
<protein>
    <recommendedName>
        <fullName evidence="3">DUF192 domain-containing protein</fullName>
    </recommendedName>
</protein>
<dbReference type="Gene3D" id="2.60.120.1140">
    <property type="entry name" value="Protein of unknown function DUF192"/>
    <property type="match status" value="1"/>
</dbReference>
<proteinExistence type="predicted"/>
<gene>
    <name evidence="1" type="ORF">A3B21_00670</name>
</gene>
<accession>A0A1F7UNL8</accession>